<proteinExistence type="predicted"/>
<sequence>MYEPMGFSCIMKKMTGKDYWLSVVMVNAHLGFGLHGCVKRIHSKSSPLSNEHNCARNFKLGSNVNYRWIGSHFTKEVLENEKLNVRMLKEEVKNNSVEEQSNVQCLFLKGNGCPIDRVDEFKEIRP</sequence>
<organism evidence="1 2">
    <name type="scientific">Lactuca sativa</name>
    <name type="common">Garden lettuce</name>
    <dbReference type="NCBI Taxonomy" id="4236"/>
    <lineage>
        <taxon>Eukaryota</taxon>
        <taxon>Viridiplantae</taxon>
        <taxon>Streptophyta</taxon>
        <taxon>Embryophyta</taxon>
        <taxon>Tracheophyta</taxon>
        <taxon>Spermatophyta</taxon>
        <taxon>Magnoliopsida</taxon>
        <taxon>eudicotyledons</taxon>
        <taxon>Gunneridae</taxon>
        <taxon>Pentapetalae</taxon>
        <taxon>asterids</taxon>
        <taxon>campanulids</taxon>
        <taxon>Asterales</taxon>
        <taxon>Asteraceae</taxon>
        <taxon>Cichorioideae</taxon>
        <taxon>Cichorieae</taxon>
        <taxon>Lactucinae</taxon>
        <taxon>Lactuca</taxon>
    </lineage>
</organism>
<protein>
    <submittedName>
        <fullName evidence="1">Uncharacterized protein</fullName>
    </submittedName>
</protein>
<dbReference type="AlphaFoldDB" id="A0A9R1XWX8"/>
<gene>
    <name evidence="1" type="ORF">LSAT_V11C100008360</name>
</gene>
<accession>A0A9R1XWX8</accession>
<dbReference type="EMBL" id="NBSK02000001">
    <property type="protein sequence ID" value="KAJ0225724.1"/>
    <property type="molecule type" value="Genomic_DNA"/>
</dbReference>
<evidence type="ECO:0000313" key="2">
    <source>
        <dbReference type="Proteomes" id="UP000235145"/>
    </source>
</evidence>
<comment type="caution">
    <text evidence="1">The sequence shown here is derived from an EMBL/GenBank/DDBJ whole genome shotgun (WGS) entry which is preliminary data.</text>
</comment>
<name>A0A9R1XWX8_LACSA</name>
<reference evidence="1 2" key="1">
    <citation type="journal article" date="2017" name="Nat. Commun.">
        <title>Genome assembly with in vitro proximity ligation data and whole-genome triplication in lettuce.</title>
        <authorList>
            <person name="Reyes-Chin-Wo S."/>
            <person name="Wang Z."/>
            <person name="Yang X."/>
            <person name="Kozik A."/>
            <person name="Arikit S."/>
            <person name="Song C."/>
            <person name="Xia L."/>
            <person name="Froenicke L."/>
            <person name="Lavelle D.O."/>
            <person name="Truco M.J."/>
            <person name="Xia R."/>
            <person name="Zhu S."/>
            <person name="Xu C."/>
            <person name="Xu H."/>
            <person name="Xu X."/>
            <person name="Cox K."/>
            <person name="Korf I."/>
            <person name="Meyers B.C."/>
            <person name="Michelmore R.W."/>
        </authorList>
    </citation>
    <scope>NUCLEOTIDE SEQUENCE [LARGE SCALE GENOMIC DNA]</scope>
    <source>
        <strain evidence="2">cv. Salinas</strain>
        <tissue evidence="1">Seedlings</tissue>
    </source>
</reference>
<keyword evidence="2" id="KW-1185">Reference proteome</keyword>
<evidence type="ECO:0000313" key="1">
    <source>
        <dbReference type="EMBL" id="KAJ0225724.1"/>
    </source>
</evidence>
<dbReference type="Proteomes" id="UP000235145">
    <property type="component" value="Unassembled WGS sequence"/>
</dbReference>